<evidence type="ECO:0000313" key="1">
    <source>
        <dbReference type="EMBL" id="GME28532.1"/>
    </source>
</evidence>
<proteinExistence type="predicted"/>
<keyword evidence="1" id="KW-0396">Initiation factor</keyword>
<gene>
    <name evidence="1" type="primary">g8418</name>
    <name evidence="1" type="ORF">NpPPO83_00008418</name>
</gene>
<name>A0ACB5S6X4_9PEZI</name>
<evidence type="ECO:0000313" key="2">
    <source>
        <dbReference type="Proteomes" id="UP001165186"/>
    </source>
</evidence>
<reference evidence="1" key="1">
    <citation type="submission" date="2024-09" db="EMBL/GenBank/DDBJ databases">
        <title>Draft Genome Sequences of Neofusicoccum parvum.</title>
        <authorList>
            <person name="Ashida A."/>
            <person name="Camagna M."/>
            <person name="Tanaka A."/>
            <person name="Takemoto D."/>
        </authorList>
    </citation>
    <scope>NUCLEOTIDE SEQUENCE</scope>
    <source>
        <strain evidence="1">PPO83</strain>
    </source>
</reference>
<accession>A0ACB5S6X4</accession>
<dbReference type="Proteomes" id="UP001165186">
    <property type="component" value="Unassembled WGS sequence"/>
</dbReference>
<keyword evidence="1" id="KW-0648">Protein biosynthesis</keyword>
<keyword evidence="2" id="KW-1185">Reference proteome</keyword>
<protein>
    <submittedName>
        <fullName evidence="1">RNA polymerase I specific transcription initiation factor RRN9</fullName>
    </submittedName>
</protein>
<dbReference type="EMBL" id="BSXG01000049">
    <property type="protein sequence ID" value="GME28532.1"/>
    <property type="molecule type" value="Genomic_DNA"/>
</dbReference>
<sequence>MSLFGGPLPPQTPSQPRHESPYYRSSPPLPSSPPPVRDDDEPAESIERDPDTNDEASYEHTDDESENGRPRFRGQWWTYRNHIAEERHLIESLEQLRAEDLSLHLYNAHALKRRVRSENAAASAKPWHSKAKWVDKDMADAWVPPRSWTAWPLDPSRVPRPHERFTKRPMLDPEDKHTIPGNETETAFETDAPQARGRKRRKNNQSGSAGEPSAKRSRGRPPKALFQAAASTPDVTSASASPSASPRKRRQGRPRQYLKPLPGESYYMMRKRHRQLQAAGQLPGAGNDFSTSRAQTTEPEPDSSRAPSPVAATVAPGPVSDGSVASEDDGVEVEKGPPTRRGKHAVGLRDWSEVLGMAAMLGGFKPDVIDRAARRCANLFGEGMAFQVLEESTALETHGERVEYVPEAVPPPEGLESESEDEDGDEEEVDENERPKWDGDKVKSEKRSRSVGKKGKKVASE</sequence>
<organism evidence="1 2">
    <name type="scientific">Neofusicoccum parvum</name>
    <dbReference type="NCBI Taxonomy" id="310453"/>
    <lineage>
        <taxon>Eukaryota</taxon>
        <taxon>Fungi</taxon>
        <taxon>Dikarya</taxon>
        <taxon>Ascomycota</taxon>
        <taxon>Pezizomycotina</taxon>
        <taxon>Dothideomycetes</taxon>
        <taxon>Dothideomycetes incertae sedis</taxon>
        <taxon>Botryosphaeriales</taxon>
        <taxon>Botryosphaeriaceae</taxon>
        <taxon>Neofusicoccum</taxon>
    </lineage>
</organism>
<comment type="caution">
    <text evidence="1">The sequence shown here is derived from an EMBL/GenBank/DDBJ whole genome shotgun (WGS) entry which is preliminary data.</text>
</comment>